<feature type="domain" description="Outer membrane protein beta-barrel" evidence="2">
    <location>
        <begin position="23"/>
        <end position="183"/>
    </location>
</feature>
<organism evidence="3 4">
    <name type="scientific">Aquiflexum balticum DSM 16537</name>
    <dbReference type="NCBI Taxonomy" id="758820"/>
    <lineage>
        <taxon>Bacteria</taxon>
        <taxon>Pseudomonadati</taxon>
        <taxon>Bacteroidota</taxon>
        <taxon>Cytophagia</taxon>
        <taxon>Cytophagales</taxon>
        <taxon>Cyclobacteriaceae</taxon>
        <taxon>Aquiflexum</taxon>
    </lineage>
</organism>
<evidence type="ECO:0000256" key="1">
    <source>
        <dbReference type="SAM" id="SignalP"/>
    </source>
</evidence>
<feature type="signal peptide" evidence="1">
    <location>
        <begin position="1"/>
        <end position="22"/>
    </location>
</feature>
<dbReference type="OrthoDB" id="837075at2"/>
<dbReference type="InterPro" id="IPR025665">
    <property type="entry name" value="Beta-barrel_OMP_2"/>
</dbReference>
<keyword evidence="4" id="KW-1185">Reference proteome</keyword>
<dbReference type="Proteomes" id="UP000192333">
    <property type="component" value="Chromosome I"/>
</dbReference>
<dbReference type="STRING" id="758820.SAMN00777080_1226"/>
<gene>
    <name evidence="3" type="ORF">SAMN00777080_1226</name>
</gene>
<evidence type="ECO:0000313" key="3">
    <source>
        <dbReference type="EMBL" id="SMD42664.1"/>
    </source>
</evidence>
<protein>
    <submittedName>
        <fullName evidence="3">Outer membrane protein beta-barrel domain-containing protein</fullName>
    </submittedName>
</protein>
<dbReference type="AlphaFoldDB" id="A0A1W2H1N0"/>
<evidence type="ECO:0000259" key="2">
    <source>
        <dbReference type="Pfam" id="PF13568"/>
    </source>
</evidence>
<proteinExistence type="predicted"/>
<feature type="chain" id="PRO_5012370942" evidence="1">
    <location>
        <begin position="23"/>
        <end position="219"/>
    </location>
</feature>
<dbReference type="Pfam" id="PF13568">
    <property type="entry name" value="OMP_b-brl_2"/>
    <property type="match status" value="1"/>
</dbReference>
<dbReference type="EMBL" id="LT838813">
    <property type="protein sequence ID" value="SMD42664.1"/>
    <property type="molecule type" value="Genomic_DNA"/>
</dbReference>
<accession>A0A1W2H1N0</accession>
<sequence>MHFKGFCLLSILMILALGNTSAQTSFGIRGGYSISRMSYLYELGRPSIRTSGIAAPTFSFVFEHFNNKNAGVQIELQYLTLGYTQESDLGETNQTELEYLKIPFLANFYAGKSGRFHIKIGPHIGYMINATDVLREFEDPTNLPTYGGANDDPNRFMYGLTGGAGLSKLFGKSTLEGDVRFSYEFGRPEGQDRIFDMNSTNIEITLTYLFQVAKTKLQK</sequence>
<name>A0A1W2H1N0_9BACT</name>
<reference evidence="4" key="1">
    <citation type="submission" date="2017-04" db="EMBL/GenBank/DDBJ databases">
        <authorList>
            <person name="Varghese N."/>
            <person name="Submissions S."/>
        </authorList>
    </citation>
    <scope>NUCLEOTIDE SEQUENCE [LARGE SCALE GENOMIC DNA]</scope>
    <source>
        <strain evidence="4">DSM 16537</strain>
    </source>
</reference>
<evidence type="ECO:0000313" key="4">
    <source>
        <dbReference type="Proteomes" id="UP000192333"/>
    </source>
</evidence>
<keyword evidence="1" id="KW-0732">Signal</keyword>